<gene>
    <name evidence="1" type="ORF">SDC9_211078</name>
</gene>
<comment type="caution">
    <text evidence="1">The sequence shown here is derived from an EMBL/GenBank/DDBJ whole genome shotgun (WGS) entry which is preliminary data.</text>
</comment>
<organism evidence="1">
    <name type="scientific">bioreactor metagenome</name>
    <dbReference type="NCBI Taxonomy" id="1076179"/>
    <lineage>
        <taxon>unclassified sequences</taxon>
        <taxon>metagenomes</taxon>
        <taxon>ecological metagenomes</taxon>
    </lineage>
</organism>
<accession>A0A645JJM3</accession>
<reference evidence="1" key="1">
    <citation type="submission" date="2019-08" db="EMBL/GenBank/DDBJ databases">
        <authorList>
            <person name="Kucharzyk K."/>
            <person name="Murdoch R.W."/>
            <person name="Higgins S."/>
            <person name="Loffler F."/>
        </authorList>
    </citation>
    <scope>NUCLEOTIDE SEQUENCE</scope>
</reference>
<sequence>MRLDGRDLVLAASGLLERCDGLGRDAGADGVGNGAGGDADEALSRLHGGCRDNRCTLVGFFGRLRRLLLAELVFDHAGEQRRVALGFEQFGLQGVDAGDPDLFLYG</sequence>
<evidence type="ECO:0000313" key="1">
    <source>
        <dbReference type="EMBL" id="MPN63320.1"/>
    </source>
</evidence>
<dbReference type="AlphaFoldDB" id="A0A645JJM3"/>
<proteinExistence type="predicted"/>
<name>A0A645JJM3_9ZZZZ</name>
<protein>
    <submittedName>
        <fullName evidence="1">Uncharacterized protein</fullName>
    </submittedName>
</protein>
<dbReference type="EMBL" id="VSSQ01142543">
    <property type="protein sequence ID" value="MPN63320.1"/>
    <property type="molecule type" value="Genomic_DNA"/>
</dbReference>